<evidence type="ECO:0000256" key="1">
    <source>
        <dbReference type="SAM" id="MobiDB-lite"/>
    </source>
</evidence>
<name>A0A645AJ37_9ZZZZ</name>
<comment type="caution">
    <text evidence="2">The sequence shown here is derived from an EMBL/GenBank/DDBJ whole genome shotgun (WGS) entry which is preliminary data.</text>
</comment>
<feature type="compositionally biased region" description="Basic and acidic residues" evidence="1">
    <location>
        <begin position="245"/>
        <end position="255"/>
    </location>
</feature>
<feature type="region of interest" description="Disordered" evidence="1">
    <location>
        <begin position="52"/>
        <end position="100"/>
    </location>
</feature>
<accession>A0A645AJ37</accession>
<feature type="region of interest" description="Disordered" evidence="1">
    <location>
        <begin position="291"/>
        <end position="320"/>
    </location>
</feature>
<feature type="compositionally biased region" description="Basic and acidic residues" evidence="1">
    <location>
        <begin position="62"/>
        <end position="89"/>
    </location>
</feature>
<organism evidence="2">
    <name type="scientific">bioreactor metagenome</name>
    <dbReference type="NCBI Taxonomy" id="1076179"/>
    <lineage>
        <taxon>unclassified sequences</taxon>
        <taxon>metagenomes</taxon>
        <taxon>ecological metagenomes</taxon>
    </lineage>
</organism>
<feature type="compositionally biased region" description="Basic residues" evidence="1">
    <location>
        <begin position="227"/>
        <end position="236"/>
    </location>
</feature>
<protein>
    <submittedName>
        <fullName evidence="2">Uncharacterized protein</fullName>
    </submittedName>
</protein>
<feature type="compositionally biased region" description="Low complexity" evidence="1">
    <location>
        <begin position="52"/>
        <end position="61"/>
    </location>
</feature>
<feature type="region of interest" description="Disordered" evidence="1">
    <location>
        <begin position="227"/>
        <end position="256"/>
    </location>
</feature>
<reference evidence="2" key="1">
    <citation type="submission" date="2019-08" db="EMBL/GenBank/DDBJ databases">
        <authorList>
            <person name="Kucharzyk K."/>
            <person name="Murdoch R.W."/>
            <person name="Higgins S."/>
            <person name="Loffler F."/>
        </authorList>
    </citation>
    <scope>NUCLEOTIDE SEQUENCE</scope>
</reference>
<sequence>MGRPGELDQLLQLEGVEGRGVVVEPTQLVERGVPQSRALVEALPAALQQAPQRRQRATAVRQAERDVVRLEDPGTEQRGDAEGDVDRGGHRAGPVRGGDRMQQGEHVALGQQLPQRGVHRVDQVAAGTPGAEGDPGHPQLVEAVAHLVGGIGQTDRHAGQRHQLVRGTGDELRQGLVAAAGQFPDEDLVGRQRGAQLRGDPHRVHLDPDLVHHRQPGVDVVRLHRVGQGHGGRGRGGRGGGRGAADPRVEGDRSLGEAAEVGQALRRQPVQQRPWQRVGVDVDLAQCRIARAHGPTVGRPRRSGRSSTRPVAPEPSQWLI</sequence>
<gene>
    <name evidence="2" type="ORF">SDC9_99905</name>
</gene>
<evidence type="ECO:0000313" key="2">
    <source>
        <dbReference type="EMBL" id="MPM53140.1"/>
    </source>
</evidence>
<proteinExistence type="predicted"/>
<dbReference type="AlphaFoldDB" id="A0A645AJ37"/>
<dbReference type="EMBL" id="VSSQ01014193">
    <property type="protein sequence ID" value="MPM53140.1"/>
    <property type="molecule type" value="Genomic_DNA"/>
</dbReference>